<comment type="caution">
    <text evidence="2">The sequence shown here is derived from an EMBL/GenBank/DDBJ whole genome shotgun (WGS) entry which is preliminary data.</text>
</comment>
<reference evidence="2 3" key="1">
    <citation type="journal article" date="2019" name="Int. J. Syst. Evol. Microbiol.">
        <title>The Global Catalogue of Microorganisms (GCM) 10K type strain sequencing project: providing services to taxonomists for standard genome sequencing and annotation.</title>
        <authorList>
            <consortium name="The Broad Institute Genomics Platform"/>
            <consortium name="The Broad Institute Genome Sequencing Center for Infectious Disease"/>
            <person name="Wu L."/>
            <person name="Ma J."/>
        </authorList>
    </citation>
    <scope>NUCLEOTIDE SEQUENCE [LARGE SCALE GENOMIC DNA]</scope>
    <source>
        <strain evidence="2 3">JCM 16013</strain>
    </source>
</reference>
<dbReference type="Proteomes" id="UP001499854">
    <property type="component" value="Unassembled WGS sequence"/>
</dbReference>
<evidence type="ECO:0000256" key="1">
    <source>
        <dbReference type="SAM" id="MobiDB-lite"/>
    </source>
</evidence>
<keyword evidence="3" id="KW-1185">Reference proteome</keyword>
<dbReference type="Pfam" id="PF15698">
    <property type="entry name" value="Phosphatase"/>
    <property type="match status" value="1"/>
</dbReference>
<dbReference type="InterPro" id="IPR031423">
    <property type="entry name" value="Phosphatase_SCO2771"/>
</dbReference>
<dbReference type="EMBL" id="BAAAQM010000042">
    <property type="protein sequence ID" value="GAA1989856.1"/>
    <property type="molecule type" value="Genomic_DNA"/>
</dbReference>
<feature type="compositionally biased region" description="Polar residues" evidence="1">
    <location>
        <begin position="1"/>
        <end position="10"/>
    </location>
</feature>
<organism evidence="2 3">
    <name type="scientific">Catenulispora subtropica</name>
    <dbReference type="NCBI Taxonomy" id="450798"/>
    <lineage>
        <taxon>Bacteria</taxon>
        <taxon>Bacillati</taxon>
        <taxon>Actinomycetota</taxon>
        <taxon>Actinomycetes</taxon>
        <taxon>Catenulisporales</taxon>
        <taxon>Catenulisporaceae</taxon>
        <taxon>Catenulispora</taxon>
    </lineage>
</organism>
<feature type="region of interest" description="Disordered" evidence="1">
    <location>
        <begin position="1"/>
        <end position="32"/>
    </location>
</feature>
<evidence type="ECO:0000313" key="2">
    <source>
        <dbReference type="EMBL" id="GAA1989856.1"/>
    </source>
</evidence>
<gene>
    <name evidence="2" type="ORF">GCM10009838_61150</name>
</gene>
<proteinExistence type="predicted"/>
<accession>A0ABN2SNY1</accession>
<evidence type="ECO:0000313" key="3">
    <source>
        <dbReference type="Proteomes" id="UP001499854"/>
    </source>
</evidence>
<protein>
    <submittedName>
        <fullName evidence="2">Phosphatase</fullName>
    </submittedName>
</protein>
<name>A0ABN2SNY1_9ACTN</name>
<sequence length="296" mass="31323">MGEGSSSRNEFGSRELGGRGGAGREGLGRQEAGREELRDHLLTHRIAGAVATPREDNLRKYAMFAERDPYHLFGLEPERVWKLGDVIKLMADRVGVSGDPKYRSGQDHIDVDLTVAALDRFAERLGEAGERRQRVLLATGHPSTLLAVHLAFAAALRDAGCEVIEAGAGWSYQASAQVGRKRRSIAYFGGVGVMAEGGSLVHTHSARPIRAALASLAGDGEPLPDLVVADHGWCGGAGQAGIDAIGFADSNDPALFVGEAEGVVQVAVPLDDGIAPRHYAPMVRYVLERAGLVSGS</sequence>